<dbReference type="AlphaFoldDB" id="A0A0H5R388"/>
<dbReference type="InterPro" id="IPR000608">
    <property type="entry name" value="UBC"/>
</dbReference>
<dbReference type="EMBL" id="HACM01001982">
    <property type="protein sequence ID" value="CRZ02424.1"/>
    <property type="molecule type" value="Transcribed_RNA"/>
</dbReference>
<sequence>MSEANNYVVPRNFKLLEELEAGEKGISSGKHAGWVSYGLDGDDILLTNWNATIIGPQSTNLGERIYSLKVVAGPRYPKEPPQIRFITKINMVFVDSMGNVMPQFPALSAWKPSMSIVDILCALREAMVPASKLPQPSPDAVY</sequence>
<accession>A0A0H5R388</accession>
<organism evidence="2">
    <name type="scientific">Spongospora subterranea</name>
    <dbReference type="NCBI Taxonomy" id="70186"/>
    <lineage>
        <taxon>Eukaryota</taxon>
        <taxon>Sar</taxon>
        <taxon>Rhizaria</taxon>
        <taxon>Endomyxa</taxon>
        <taxon>Phytomyxea</taxon>
        <taxon>Plasmodiophorida</taxon>
        <taxon>Plasmodiophoridae</taxon>
        <taxon>Spongospora</taxon>
    </lineage>
</organism>
<evidence type="ECO:0000313" key="2">
    <source>
        <dbReference type="EMBL" id="CRZ02424.1"/>
    </source>
</evidence>
<dbReference type="SUPFAM" id="SSF54495">
    <property type="entry name" value="UBC-like"/>
    <property type="match status" value="1"/>
</dbReference>
<dbReference type="Gene3D" id="3.10.110.10">
    <property type="entry name" value="Ubiquitin Conjugating Enzyme"/>
    <property type="match status" value="1"/>
</dbReference>
<name>A0A0H5R388_9EUKA</name>
<dbReference type="InterPro" id="IPR016135">
    <property type="entry name" value="UBQ-conjugating_enzyme/RWD"/>
</dbReference>
<proteinExistence type="predicted"/>
<dbReference type="PANTHER" id="PTHR24068">
    <property type="entry name" value="UBIQUITIN-CONJUGATING ENZYME E2"/>
    <property type="match status" value="1"/>
</dbReference>
<evidence type="ECO:0000259" key="1">
    <source>
        <dbReference type="PROSITE" id="PS50127"/>
    </source>
</evidence>
<protein>
    <recommendedName>
        <fullName evidence="1">UBC core domain-containing protein</fullName>
    </recommendedName>
</protein>
<reference evidence="2" key="1">
    <citation type="submission" date="2015-04" db="EMBL/GenBank/DDBJ databases">
        <title>The genome sequence of the plant pathogenic Rhizarian Plasmodiophora brassicae reveals insights in its biotrophic life cycle and the origin of chitin synthesis.</title>
        <authorList>
            <person name="Schwelm A."/>
            <person name="Fogelqvist J."/>
            <person name="Knaust A."/>
            <person name="Julke S."/>
            <person name="Lilja T."/>
            <person name="Dhandapani V."/>
            <person name="Bonilla-Rosso G."/>
            <person name="Karlsson M."/>
            <person name="Shevchenko A."/>
            <person name="Choi S.R."/>
            <person name="Kim H.G."/>
            <person name="Park J.Y."/>
            <person name="Lim Y.P."/>
            <person name="Ludwig-Muller J."/>
            <person name="Dixelius C."/>
        </authorList>
    </citation>
    <scope>NUCLEOTIDE SEQUENCE</scope>
    <source>
        <tissue evidence="2">Potato root galls</tissue>
    </source>
</reference>
<feature type="domain" description="UBC core" evidence="1">
    <location>
        <begin position="10"/>
        <end position="142"/>
    </location>
</feature>
<dbReference type="CDD" id="cd23807">
    <property type="entry name" value="UEV_UBE2V"/>
    <property type="match status" value="1"/>
</dbReference>
<dbReference type="PROSITE" id="PS50127">
    <property type="entry name" value="UBC_2"/>
    <property type="match status" value="1"/>
</dbReference>
<dbReference type="Pfam" id="PF00179">
    <property type="entry name" value="UQ_con"/>
    <property type="match status" value="1"/>
</dbReference>